<feature type="binding site" evidence="3">
    <location>
        <position position="145"/>
    </location>
    <ligand>
        <name>a divalent metal cation</name>
        <dbReference type="ChEBI" id="CHEBI:60240"/>
        <label>2</label>
    </ligand>
</feature>
<evidence type="ECO:0000256" key="1">
    <source>
        <dbReference type="ARBA" id="ARBA00009275"/>
    </source>
</evidence>
<evidence type="ECO:0000256" key="2">
    <source>
        <dbReference type="ARBA" id="ARBA00022801"/>
    </source>
</evidence>
<dbReference type="InterPro" id="IPR018228">
    <property type="entry name" value="DNase_TatD-rel_CS"/>
</dbReference>
<comment type="similarity">
    <text evidence="1">Belongs to the metallo-dependent hydrolases superfamily. TatD-type hydrolase family.</text>
</comment>
<feature type="binding site" evidence="3">
    <location>
        <position position="14"/>
    </location>
    <ligand>
        <name>a divalent metal cation</name>
        <dbReference type="ChEBI" id="CHEBI:60240"/>
        <label>1</label>
    </ligand>
</feature>
<proteinExistence type="inferred from homology"/>
<evidence type="ECO:0000313" key="5">
    <source>
        <dbReference type="Proteomes" id="UP000321764"/>
    </source>
</evidence>
<protein>
    <submittedName>
        <fullName evidence="4">TatD family deoxyribonuclease</fullName>
    </submittedName>
</protein>
<dbReference type="EMBL" id="VKAD01000001">
    <property type="protein sequence ID" value="TXR54133.1"/>
    <property type="molecule type" value="Genomic_DNA"/>
</dbReference>
<dbReference type="RefSeq" id="WP_147713532.1">
    <property type="nucleotide sequence ID" value="NZ_VKAD01000001.1"/>
</dbReference>
<organism evidence="4 5">
    <name type="scientific">Reinekea thalattae</name>
    <dbReference type="NCBI Taxonomy" id="2593301"/>
    <lineage>
        <taxon>Bacteria</taxon>
        <taxon>Pseudomonadati</taxon>
        <taxon>Pseudomonadota</taxon>
        <taxon>Gammaproteobacteria</taxon>
        <taxon>Oceanospirillales</taxon>
        <taxon>Saccharospirillaceae</taxon>
        <taxon>Reinekea</taxon>
    </lineage>
</organism>
<dbReference type="InterPro" id="IPR001130">
    <property type="entry name" value="TatD-like"/>
</dbReference>
<dbReference type="GO" id="GO:0016788">
    <property type="term" value="F:hydrolase activity, acting on ester bonds"/>
    <property type="evidence" value="ECO:0007669"/>
    <property type="project" value="InterPro"/>
</dbReference>
<keyword evidence="3" id="KW-0479">Metal-binding</keyword>
<comment type="caution">
    <text evidence="4">The sequence shown here is derived from an EMBL/GenBank/DDBJ whole genome shotgun (WGS) entry which is preliminary data.</text>
</comment>
<feature type="binding site" evidence="3">
    <location>
        <position position="216"/>
    </location>
    <ligand>
        <name>a divalent metal cation</name>
        <dbReference type="ChEBI" id="CHEBI:60240"/>
        <label>1</label>
    </ligand>
</feature>
<feature type="binding site" evidence="3">
    <location>
        <position position="16"/>
    </location>
    <ligand>
        <name>a divalent metal cation</name>
        <dbReference type="ChEBI" id="CHEBI:60240"/>
        <label>1</label>
    </ligand>
</feature>
<name>A0A5C8ZAC1_9GAMM</name>
<feature type="binding site" evidence="3">
    <location>
        <position position="106"/>
    </location>
    <ligand>
        <name>a divalent metal cation</name>
        <dbReference type="ChEBI" id="CHEBI:60240"/>
        <label>1</label>
    </ligand>
</feature>
<dbReference type="OrthoDB" id="9810005at2"/>
<dbReference type="PANTHER" id="PTHR46124:SF3">
    <property type="entry name" value="HYDROLASE"/>
    <property type="match status" value="1"/>
</dbReference>
<dbReference type="CDD" id="cd01310">
    <property type="entry name" value="TatD_DNAse"/>
    <property type="match status" value="1"/>
</dbReference>
<dbReference type="Pfam" id="PF01026">
    <property type="entry name" value="TatD_DNase"/>
    <property type="match status" value="1"/>
</dbReference>
<reference evidence="4 5" key="1">
    <citation type="submission" date="2019-07" db="EMBL/GenBank/DDBJ databases">
        <title>Reinekea sp. strain SSH23 genome sequencing and assembly.</title>
        <authorList>
            <person name="Kim I."/>
        </authorList>
    </citation>
    <scope>NUCLEOTIDE SEQUENCE [LARGE SCALE GENOMIC DNA]</scope>
    <source>
        <strain evidence="4 5">SSH23</strain>
    </source>
</reference>
<feature type="binding site" evidence="3">
    <location>
        <position position="168"/>
    </location>
    <ligand>
        <name>a divalent metal cation</name>
        <dbReference type="ChEBI" id="CHEBI:60240"/>
        <label>2</label>
    </ligand>
</feature>
<sequence>MQQDVKPHSLIDSHCHLDAVEALTTNLDQAHSLGICQHIVPAITPAQWPKVMALQSPSIHIALGTHPWYVENPEQEQAELLRFLKESSSMLTESSSTAQRPVAIGEIGLDFYPAKQPRPSKEIQLESFSQQLAIAESHQLPVIVHAVKAHNEVIETLKKFPEIRGVIHAFNGSIEIAQQYLALGFCFGAGPLLLKSQKLTRVFAQLPLANILLETDAPYMKAATYSSEALSNPLLILTDVAEHLARAKDISTEQLAEQCRQNTQQLFRC</sequence>
<dbReference type="PIRSF" id="PIRSF005902">
    <property type="entry name" value="DNase_TatD"/>
    <property type="match status" value="1"/>
</dbReference>
<keyword evidence="5" id="KW-1185">Reference proteome</keyword>
<dbReference type="PROSITE" id="PS01137">
    <property type="entry name" value="TATD_1"/>
    <property type="match status" value="1"/>
</dbReference>
<dbReference type="AlphaFoldDB" id="A0A5C8ZAC1"/>
<evidence type="ECO:0000313" key="4">
    <source>
        <dbReference type="EMBL" id="TXR54133.1"/>
    </source>
</evidence>
<dbReference type="PANTHER" id="PTHR46124">
    <property type="entry name" value="D-AMINOACYL-TRNA DEACYLASE"/>
    <property type="match status" value="1"/>
</dbReference>
<dbReference type="SUPFAM" id="SSF51556">
    <property type="entry name" value="Metallo-dependent hydrolases"/>
    <property type="match status" value="1"/>
</dbReference>
<accession>A0A5C8ZAC1</accession>
<dbReference type="GO" id="GO:0046872">
    <property type="term" value="F:metal ion binding"/>
    <property type="evidence" value="ECO:0007669"/>
    <property type="project" value="UniProtKB-KW"/>
</dbReference>
<dbReference type="Gene3D" id="3.20.20.140">
    <property type="entry name" value="Metal-dependent hydrolases"/>
    <property type="match status" value="1"/>
</dbReference>
<dbReference type="Proteomes" id="UP000321764">
    <property type="component" value="Unassembled WGS sequence"/>
</dbReference>
<dbReference type="GO" id="GO:0005829">
    <property type="term" value="C:cytosol"/>
    <property type="evidence" value="ECO:0007669"/>
    <property type="project" value="TreeGrafter"/>
</dbReference>
<dbReference type="InterPro" id="IPR032466">
    <property type="entry name" value="Metal_Hydrolase"/>
</dbReference>
<gene>
    <name evidence="4" type="ORF">FME95_06240</name>
</gene>
<keyword evidence="2" id="KW-0378">Hydrolase</keyword>
<evidence type="ECO:0000256" key="3">
    <source>
        <dbReference type="PIRSR" id="PIRSR005902-1"/>
    </source>
</evidence>